<dbReference type="Gramene" id="Bo5g017100.1">
    <property type="protein sequence ID" value="Bo5g017100.1"/>
    <property type="gene ID" value="Bo5g017100"/>
</dbReference>
<proteinExistence type="predicted"/>
<evidence type="ECO:0000313" key="3">
    <source>
        <dbReference type="Proteomes" id="UP000032141"/>
    </source>
</evidence>
<accession>A0A0D3C9P6</accession>
<reference evidence="2" key="2">
    <citation type="submission" date="2015-03" db="UniProtKB">
        <authorList>
            <consortium name="EnsemblPlants"/>
        </authorList>
    </citation>
    <scope>IDENTIFICATION</scope>
</reference>
<keyword evidence="3" id="KW-1185">Reference proteome</keyword>
<dbReference type="HOGENOM" id="CLU_1143948_0_0_1"/>
<feature type="compositionally biased region" description="Basic and acidic residues" evidence="1">
    <location>
        <begin position="58"/>
        <end position="91"/>
    </location>
</feature>
<name>A0A0D3C9P6_BRAOL</name>
<reference evidence="2 3" key="1">
    <citation type="journal article" date="2014" name="Genome Biol.">
        <title>Transcriptome and methylome profiling reveals relics of genome dominance in the mesopolyploid Brassica oleracea.</title>
        <authorList>
            <person name="Parkin I.A."/>
            <person name="Koh C."/>
            <person name="Tang H."/>
            <person name="Robinson S.J."/>
            <person name="Kagale S."/>
            <person name="Clarke W.E."/>
            <person name="Town C.D."/>
            <person name="Nixon J."/>
            <person name="Krishnakumar V."/>
            <person name="Bidwell S.L."/>
            <person name="Denoeud F."/>
            <person name="Belcram H."/>
            <person name="Links M.G."/>
            <person name="Just J."/>
            <person name="Clarke C."/>
            <person name="Bender T."/>
            <person name="Huebert T."/>
            <person name="Mason A.S."/>
            <person name="Pires J.C."/>
            <person name="Barker G."/>
            <person name="Moore J."/>
            <person name="Walley P.G."/>
            <person name="Manoli S."/>
            <person name="Batley J."/>
            <person name="Edwards D."/>
            <person name="Nelson M.N."/>
            <person name="Wang X."/>
            <person name="Paterson A.H."/>
            <person name="King G."/>
            <person name="Bancroft I."/>
            <person name="Chalhoub B."/>
            <person name="Sharpe A.G."/>
        </authorList>
    </citation>
    <scope>NUCLEOTIDE SEQUENCE</scope>
    <source>
        <strain evidence="2 3">cv. TO1000</strain>
    </source>
</reference>
<dbReference type="Proteomes" id="UP000032141">
    <property type="component" value="Chromosome C5"/>
</dbReference>
<evidence type="ECO:0000256" key="1">
    <source>
        <dbReference type="SAM" id="MobiDB-lite"/>
    </source>
</evidence>
<feature type="region of interest" description="Disordered" evidence="1">
    <location>
        <begin position="191"/>
        <end position="243"/>
    </location>
</feature>
<organism evidence="2 3">
    <name type="scientific">Brassica oleracea var. oleracea</name>
    <dbReference type="NCBI Taxonomy" id="109376"/>
    <lineage>
        <taxon>Eukaryota</taxon>
        <taxon>Viridiplantae</taxon>
        <taxon>Streptophyta</taxon>
        <taxon>Embryophyta</taxon>
        <taxon>Tracheophyta</taxon>
        <taxon>Spermatophyta</taxon>
        <taxon>Magnoliopsida</taxon>
        <taxon>eudicotyledons</taxon>
        <taxon>Gunneridae</taxon>
        <taxon>Pentapetalae</taxon>
        <taxon>rosids</taxon>
        <taxon>malvids</taxon>
        <taxon>Brassicales</taxon>
        <taxon>Brassicaceae</taxon>
        <taxon>Brassiceae</taxon>
        <taxon>Brassica</taxon>
    </lineage>
</organism>
<dbReference type="EnsemblPlants" id="Bo5g017100.1">
    <property type="protein sequence ID" value="Bo5g017100.1"/>
    <property type="gene ID" value="Bo5g017100"/>
</dbReference>
<protein>
    <submittedName>
        <fullName evidence="2">Uncharacterized protein</fullName>
    </submittedName>
</protein>
<feature type="compositionally biased region" description="Low complexity" evidence="1">
    <location>
        <begin position="130"/>
        <end position="146"/>
    </location>
</feature>
<feature type="region of interest" description="Disordered" evidence="1">
    <location>
        <begin position="45"/>
        <end position="156"/>
    </location>
</feature>
<evidence type="ECO:0000313" key="2">
    <source>
        <dbReference type="EnsemblPlants" id="Bo5g017100.1"/>
    </source>
</evidence>
<feature type="compositionally biased region" description="Basic and acidic residues" evidence="1">
    <location>
        <begin position="103"/>
        <end position="117"/>
    </location>
</feature>
<dbReference type="AlphaFoldDB" id="A0A0D3C9P6"/>
<feature type="compositionally biased region" description="Polar residues" evidence="1">
    <location>
        <begin position="229"/>
        <end position="243"/>
    </location>
</feature>
<sequence>MFRSCDHTDQPPTLVGGSAVDACYSPESSYGKFVPSVDFTDLRRERTDRQYHNSRLGPIHDDYKRLNHPRAPRERDDRVSKRDLPRHEHLRNQLSTQSSSYRSEPRSERWVPKKDSSSSRLFANAGALTSPAPSTSPQVPPSQVSHTPPPRPAREPMRLPALERLSPAESLTGSHDRRSALARISLPANKELNLPQREDGRSGSGYLHEDEQLLLEETTQDAPYGPGTSGITLPTSGSSPTFS</sequence>
<feature type="compositionally biased region" description="Basic and acidic residues" evidence="1">
    <location>
        <begin position="196"/>
        <end position="211"/>
    </location>
</feature>